<evidence type="ECO:0000313" key="2">
    <source>
        <dbReference type="Proteomes" id="UP000236291"/>
    </source>
</evidence>
<proteinExistence type="predicted"/>
<reference evidence="1 2" key="1">
    <citation type="journal article" date="2014" name="Am. J. Bot.">
        <title>Genome assembly and annotation for red clover (Trifolium pratense; Fabaceae).</title>
        <authorList>
            <person name="Istvanek J."/>
            <person name="Jaros M."/>
            <person name="Krenek A."/>
            <person name="Repkova J."/>
        </authorList>
    </citation>
    <scope>NUCLEOTIDE SEQUENCE [LARGE SCALE GENOMIC DNA]</scope>
    <source>
        <strain evidence="2">cv. Tatra</strain>
        <tissue evidence="1">Young leaves</tissue>
    </source>
</reference>
<feature type="non-terminal residue" evidence="1">
    <location>
        <position position="1"/>
    </location>
</feature>
<organism evidence="1 2">
    <name type="scientific">Trifolium pratense</name>
    <name type="common">Red clover</name>
    <dbReference type="NCBI Taxonomy" id="57577"/>
    <lineage>
        <taxon>Eukaryota</taxon>
        <taxon>Viridiplantae</taxon>
        <taxon>Streptophyta</taxon>
        <taxon>Embryophyta</taxon>
        <taxon>Tracheophyta</taxon>
        <taxon>Spermatophyta</taxon>
        <taxon>Magnoliopsida</taxon>
        <taxon>eudicotyledons</taxon>
        <taxon>Gunneridae</taxon>
        <taxon>Pentapetalae</taxon>
        <taxon>rosids</taxon>
        <taxon>fabids</taxon>
        <taxon>Fabales</taxon>
        <taxon>Fabaceae</taxon>
        <taxon>Papilionoideae</taxon>
        <taxon>50 kb inversion clade</taxon>
        <taxon>NPAAA clade</taxon>
        <taxon>Hologalegina</taxon>
        <taxon>IRL clade</taxon>
        <taxon>Trifolieae</taxon>
        <taxon>Trifolium</taxon>
    </lineage>
</organism>
<name>A0A2K3JQ62_TRIPR</name>
<comment type="caution">
    <text evidence="1">The sequence shown here is derived from an EMBL/GenBank/DDBJ whole genome shotgun (WGS) entry which is preliminary data.</text>
</comment>
<dbReference type="AlphaFoldDB" id="A0A2K3JQ62"/>
<gene>
    <name evidence="1" type="ORF">L195_g049730</name>
</gene>
<reference evidence="1 2" key="2">
    <citation type="journal article" date="2017" name="Front. Plant Sci.">
        <title>Gene Classification and Mining of Molecular Markers Useful in Red Clover (Trifolium pratense) Breeding.</title>
        <authorList>
            <person name="Istvanek J."/>
            <person name="Dluhosova J."/>
            <person name="Dluhos P."/>
            <person name="Patkova L."/>
            <person name="Nedelnik J."/>
            <person name="Repkova J."/>
        </authorList>
    </citation>
    <scope>NUCLEOTIDE SEQUENCE [LARGE SCALE GENOMIC DNA]</scope>
    <source>
        <strain evidence="2">cv. Tatra</strain>
        <tissue evidence="1">Young leaves</tissue>
    </source>
</reference>
<dbReference type="Proteomes" id="UP000236291">
    <property type="component" value="Unassembled WGS sequence"/>
</dbReference>
<evidence type="ECO:0000313" key="1">
    <source>
        <dbReference type="EMBL" id="PNX56148.1"/>
    </source>
</evidence>
<sequence>LEVVGPGGPPYGHGDDHHH</sequence>
<accession>A0A2K3JQ62</accession>
<protein>
    <submittedName>
        <fullName evidence="1">Uncharacterized protein</fullName>
    </submittedName>
</protein>
<dbReference type="EMBL" id="ASHM01073972">
    <property type="protein sequence ID" value="PNX56148.1"/>
    <property type="molecule type" value="Genomic_DNA"/>
</dbReference>